<comment type="caution">
    <text evidence="1">The sequence shown here is derived from an EMBL/GenBank/DDBJ whole genome shotgun (WGS) entry which is preliminary data.</text>
</comment>
<reference evidence="1" key="1">
    <citation type="submission" date="2023-04" db="EMBL/GenBank/DDBJ databases">
        <title>Ambrosiozyma monospora NBRC 10751.</title>
        <authorList>
            <person name="Ichikawa N."/>
            <person name="Sato H."/>
            <person name="Tonouchi N."/>
        </authorList>
    </citation>
    <scope>NUCLEOTIDE SEQUENCE</scope>
    <source>
        <strain evidence="1">NBRC 10751</strain>
    </source>
</reference>
<dbReference type="Proteomes" id="UP001165064">
    <property type="component" value="Unassembled WGS sequence"/>
</dbReference>
<dbReference type="EMBL" id="BSXS01009870">
    <property type="protein sequence ID" value="GME96772.1"/>
    <property type="molecule type" value="Genomic_DNA"/>
</dbReference>
<evidence type="ECO:0000313" key="2">
    <source>
        <dbReference type="Proteomes" id="UP001165064"/>
    </source>
</evidence>
<keyword evidence="2" id="KW-1185">Reference proteome</keyword>
<name>A0ACB5TWC6_AMBMO</name>
<accession>A0ACB5TWC6</accession>
<protein>
    <submittedName>
        <fullName evidence="1">Unnamed protein product</fullName>
    </submittedName>
</protein>
<gene>
    <name evidence="1" type="ORF">Amon02_001007800</name>
</gene>
<sequence length="151" mass="17587">MSLTMIEDHHLDTDQVYDWLCKMMLIMTKFHWVFLGDGRCIQSQLETRVWGKLDINNTSNKFVYYDLSDRLKRAFNIAKKGSRSHPPSENLLECTLDHKFCPFRDSNNVGVPCIQVQAAVLKRLMLLDKLIDDKKNDANNVNDAELNQVRQ</sequence>
<organism evidence="1 2">
    <name type="scientific">Ambrosiozyma monospora</name>
    <name type="common">Yeast</name>
    <name type="synonym">Endomycopsis monosporus</name>
    <dbReference type="NCBI Taxonomy" id="43982"/>
    <lineage>
        <taxon>Eukaryota</taxon>
        <taxon>Fungi</taxon>
        <taxon>Dikarya</taxon>
        <taxon>Ascomycota</taxon>
        <taxon>Saccharomycotina</taxon>
        <taxon>Pichiomycetes</taxon>
        <taxon>Pichiales</taxon>
        <taxon>Pichiaceae</taxon>
        <taxon>Ambrosiozyma</taxon>
    </lineage>
</organism>
<evidence type="ECO:0000313" key="1">
    <source>
        <dbReference type="EMBL" id="GME96772.1"/>
    </source>
</evidence>
<proteinExistence type="predicted"/>